<dbReference type="AlphaFoldDB" id="A0A1M7UXZ3"/>
<dbReference type="Proteomes" id="UP000184428">
    <property type="component" value="Unassembled WGS sequence"/>
</dbReference>
<accession>A0A1M7UXZ3</accession>
<dbReference type="RefSeq" id="WP_175561442.1">
    <property type="nucleotide sequence ID" value="NZ_FRDM01000037.1"/>
</dbReference>
<gene>
    <name evidence="1" type="ORF">SAMN05660350_04241</name>
</gene>
<dbReference type="EMBL" id="FRDM01000037">
    <property type="protein sequence ID" value="SHN87825.1"/>
    <property type="molecule type" value="Genomic_DNA"/>
</dbReference>
<organism evidence="1 2">
    <name type="scientific">Geodermatophilus obscurus</name>
    <dbReference type="NCBI Taxonomy" id="1861"/>
    <lineage>
        <taxon>Bacteria</taxon>
        <taxon>Bacillati</taxon>
        <taxon>Actinomycetota</taxon>
        <taxon>Actinomycetes</taxon>
        <taxon>Geodermatophilales</taxon>
        <taxon>Geodermatophilaceae</taxon>
        <taxon>Geodermatophilus</taxon>
    </lineage>
</organism>
<sequence length="56" mass="5979">MRMLLRFVKGLAARVLYWADEEPAPSVDVQLEALVASPTDALRASSRAGTASPVGH</sequence>
<evidence type="ECO:0000313" key="1">
    <source>
        <dbReference type="EMBL" id="SHN87825.1"/>
    </source>
</evidence>
<evidence type="ECO:0000313" key="2">
    <source>
        <dbReference type="Proteomes" id="UP000184428"/>
    </source>
</evidence>
<name>A0A1M7UXZ3_9ACTN</name>
<proteinExistence type="predicted"/>
<protein>
    <submittedName>
        <fullName evidence="1">Uncharacterized protein</fullName>
    </submittedName>
</protein>
<reference evidence="1 2" key="1">
    <citation type="submission" date="2016-12" db="EMBL/GenBank/DDBJ databases">
        <authorList>
            <person name="Song W.-J."/>
            <person name="Kurnit D.M."/>
        </authorList>
    </citation>
    <scope>NUCLEOTIDE SEQUENCE [LARGE SCALE GENOMIC DNA]</scope>
    <source>
        <strain evidence="1 2">DSM 43162</strain>
    </source>
</reference>